<dbReference type="EMBL" id="JAZHOF010000004">
    <property type="protein sequence ID" value="MEJ8571990.1"/>
    <property type="molecule type" value="Genomic_DNA"/>
</dbReference>
<evidence type="ECO:0000259" key="4">
    <source>
        <dbReference type="Pfam" id="PF07883"/>
    </source>
</evidence>
<feature type="domain" description="Cupin type-2" evidence="4">
    <location>
        <begin position="96"/>
        <end position="163"/>
    </location>
</feature>
<keyword evidence="1" id="KW-0223">Dioxygenase</keyword>
<dbReference type="PANTHER" id="PTHR41517:SF1">
    <property type="entry name" value="CUPIN"/>
    <property type="match status" value="1"/>
</dbReference>
<dbReference type="InterPro" id="IPR013096">
    <property type="entry name" value="Cupin_2"/>
</dbReference>
<comment type="caution">
    <text evidence="5">The sequence shown here is derived from an EMBL/GenBank/DDBJ whole genome shotgun (WGS) entry which is preliminary data.</text>
</comment>
<name>A0AAW9RJ80_9HYPH</name>
<dbReference type="Pfam" id="PF07883">
    <property type="entry name" value="Cupin_2"/>
    <property type="match status" value="1"/>
</dbReference>
<gene>
    <name evidence="5" type="primary">gtdA</name>
    <name evidence="5" type="ORF">V3328_10930</name>
</gene>
<proteinExistence type="predicted"/>
<dbReference type="PANTHER" id="PTHR41517">
    <property type="entry name" value="1,2-DIOXYGENASE PROTEIN-RELATED"/>
    <property type="match status" value="1"/>
</dbReference>
<sequence length="351" mass="39299">MEQAVDDATRAKRQDFYDRLGPKNLAPLWEVLKGLMPNEPTSKAVPFQWRYSDVRPLLMESGNLLTAEEAERRVLVFENPSFVGQSRTTSTLYSGMQLIMPGETAPAHRHTASALRFMLEGEGAFTAVGGERTTMRAGDFVITPAWAYHDHGNEGTEPCAWLDGLDLPMVSFFETGFSEGYNDKRQTLTRPEGDSLGRFGDGMLPLEAESRYGLTTPIFNYPYERAREALVTAARGEEPDPHVGTTLRYANPIDGGWAMPTMATWMTHLKKGFETAPMRSTDGIVMCVGEGSGTATIGDRTFQFSKRDVLAIPAWSWRSFKASEDCFLFCFSDRVVHEKLGFYREDRRSPN</sequence>
<keyword evidence="2 5" id="KW-0560">Oxidoreductase</keyword>
<evidence type="ECO:0000313" key="6">
    <source>
        <dbReference type="Proteomes" id="UP001378188"/>
    </source>
</evidence>
<dbReference type="RefSeq" id="WP_340329689.1">
    <property type="nucleotide sequence ID" value="NZ_JAZHOF010000004.1"/>
</dbReference>
<evidence type="ECO:0000256" key="1">
    <source>
        <dbReference type="ARBA" id="ARBA00022964"/>
    </source>
</evidence>
<dbReference type="InterPro" id="IPR011960">
    <property type="entry name" value="Gentisate_dOase"/>
</dbReference>
<dbReference type="CDD" id="cd02216">
    <property type="entry name" value="cupin_GDO-like_N"/>
    <property type="match status" value="1"/>
</dbReference>
<dbReference type="Proteomes" id="UP001378188">
    <property type="component" value="Unassembled WGS sequence"/>
</dbReference>
<protein>
    <recommendedName>
        <fullName evidence="3">Gentisate 1,2-dioxygenase</fullName>
        <ecNumber evidence="3">1.13.11.4</ecNumber>
    </recommendedName>
</protein>
<organism evidence="5 6">
    <name type="scientific">Microbaculum marinum</name>
    <dbReference type="NCBI Taxonomy" id="1764581"/>
    <lineage>
        <taxon>Bacteria</taxon>
        <taxon>Pseudomonadati</taxon>
        <taxon>Pseudomonadota</taxon>
        <taxon>Alphaproteobacteria</taxon>
        <taxon>Hyphomicrobiales</taxon>
        <taxon>Tepidamorphaceae</taxon>
        <taxon>Microbaculum</taxon>
    </lineage>
</organism>
<evidence type="ECO:0000256" key="2">
    <source>
        <dbReference type="ARBA" id="ARBA00023002"/>
    </source>
</evidence>
<reference evidence="5 6" key="1">
    <citation type="submission" date="2024-02" db="EMBL/GenBank/DDBJ databases">
        <title>Genome analysis and characterization of Microbaculum marinisediminis sp. nov., isolated from marine sediment.</title>
        <authorList>
            <person name="Du Z.-J."/>
            <person name="Ye Y.-Q."/>
            <person name="Zhang Z.-R."/>
            <person name="Yuan S.-M."/>
            <person name="Zhang X.-Y."/>
        </authorList>
    </citation>
    <scope>NUCLEOTIDE SEQUENCE [LARGE SCALE GENOMIC DNA]</scope>
    <source>
        <strain evidence="5 6">SDUM1044001</strain>
    </source>
</reference>
<dbReference type="CDD" id="cd06992">
    <property type="entry name" value="cupin_GDO-like_C"/>
    <property type="match status" value="1"/>
</dbReference>
<dbReference type="AlphaFoldDB" id="A0AAW9RJ80"/>
<dbReference type="EC" id="1.13.11.4" evidence="3"/>
<keyword evidence="6" id="KW-1185">Reference proteome</keyword>
<dbReference type="SUPFAM" id="SSF51182">
    <property type="entry name" value="RmlC-like cupins"/>
    <property type="match status" value="1"/>
</dbReference>
<evidence type="ECO:0000256" key="3">
    <source>
        <dbReference type="NCBIfam" id="TIGR02272"/>
    </source>
</evidence>
<dbReference type="InterPro" id="IPR014710">
    <property type="entry name" value="RmlC-like_jellyroll"/>
</dbReference>
<dbReference type="GO" id="GO:0047922">
    <property type="term" value="F:gentisate 1,2-dioxygenase activity"/>
    <property type="evidence" value="ECO:0007669"/>
    <property type="project" value="UniProtKB-UniRule"/>
</dbReference>
<dbReference type="NCBIfam" id="TIGR02272">
    <property type="entry name" value="gentisate_1_2"/>
    <property type="match status" value="1"/>
</dbReference>
<accession>A0AAW9RJ80</accession>
<dbReference type="InterPro" id="IPR047183">
    <property type="entry name" value="GDO-like"/>
</dbReference>
<dbReference type="InterPro" id="IPR011051">
    <property type="entry name" value="RmlC_Cupin_sf"/>
</dbReference>
<evidence type="ECO:0000313" key="5">
    <source>
        <dbReference type="EMBL" id="MEJ8571990.1"/>
    </source>
</evidence>
<dbReference type="Gene3D" id="2.60.120.10">
    <property type="entry name" value="Jelly Rolls"/>
    <property type="match status" value="1"/>
</dbReference>